<dbReference type="Gene3D" id="2.60.120.10">
    <property type="entry name" value="Jelly Rolls"/>
    <property type="match status" value="2"/>
</dbReference>
<dbReference type="InterPro" id="IPR001250">
    <property type="entry name" value="Man6P_Isoase-1"/>
</dbReference>
<keyword evidence="16" id="KW-1185">Reference proteome</keyword>
<dbReference type="OrthoDB" id="10681855at2759"/>
<evidence type="ECO:0000259" key="13">
    <source>
        <dbReference type="Pfam" id="PF20511"/>
    </source>
</evidence>
<dbReference type="Pfam" id="PF20512">
    <property type="entry name" value="PMI_typeI_hel"/>
    <property type="match status" value="1"/>
</dbReference>
<evidence type="ECO:0000256" key="8">
    <source>
        <dbReference type="RuleBase" id="RU000611"/>
    </source>
</evidence>
<accession>A0A226DPD4</accession>
<dbReference type="GO" id="GO:0008270">
    <property type="term" value="F:zinc ion binding"/>
    <property type="evidence" value="ECO:0007669"/>
    <property type="project" value="InterPro"/>
</dbReference>
<dbReference type="InterPro" id="IPR018050">
    <property type="entry name" value="Pmannose_isomerase-type1_CS"/>
</dbReference>
<feature type="region of interest" description="Disordered" evidence="11">
    <location>
        <begin position="512"/>
        <end position="602"/>
    </location>
</feature>
<dbReference type="Gene3D" id="1.10.441.10">
    <property type="entry name" value="Phosphomannose Isomerase, domain 2"/>
    <property type="match status" value="1"/>
</dbReference>
<dbReference type="InterPro" id="IPR046457">
    <property type="entry name" value="PMI_typeI_cat"/>
</dbReference>
<feature type="region of interest" description="Disordered" evidence="11">
    <location>
        <begin position="368"/>
        <end position="415"/>
    </location>
</feature>
<evidence type="ECO:0000256" key="5">
    <source>
        <dbReference type="ARBA" id="ARBA00022723"/>
    </source>
</evidence>
<feature type="domain" description="Phosphomannose isomerase type I C-terminal" evidence="12">
    <location>
        <begin position="320"/>
        <end position="360"/>
    </location>
</feature>
<dbReference type="InterPro" id="IPR011051">
    <property type="entry name" value="RmlC_Cupin_sf"/>
</dbReference>
<dbReference type="EMBL" id="LNIX01000015">
    <property type="protein sequence ID" value="OXA46481.1"/>
    <property type="molecule type" value="Genomic_DNA"/>
</dbReference>
<evidence type="ECO:0000256" key="7">
    <source>
        <dbReference type="ARBA" id="ARBA00023235"/>
    </source>
</evidence>
<evidence type="ECO:0000256" key="11">
    <source>
        <dbReference type="SAM" id="MobiDB-lite"/>
    </source>
</evidence>
<sequence>MELQPAVQRYDWGKVGNSSLVAKFAAVASPVTANAFTIDPDEKYAELWMGSHPSGPAKIKESGEELAKLILADPSLLGEKVREKFGNDIPFLFKVLSVQKALSIQAHPDKEGAKVLHSARPDLYKDPNHKPEMAIALTPFEMMCGFRRMEDIVNFLQLVPELASLIGDDLTSSFSEKKDKENLKAVFNRLMESPDDIIAAKLDQLLRRLNTLSEDEQKAIEGDLIKRLANQFPNDVGIWCVFFLQHFTLDPGQAVFLPANEPHAYIFGDCIECMASSDNVVRAGLTPKFKDVKTLCSMLTYETGRDWIINGSPFANGTGLLYDPPVEEFAVIRYQSDGAFSLKPHFDSCSILICVEGQGKAVPQSGKIEAARELSPGTTKEEQVSSLEDPTPPKPGPISGSVVSEPRPEQDPPEAFYFTKEGRTLIHSQPPTAYAWGYPWPPCPTNLAKNKVFRPKEAALPEKVVQEVVQEFRKESKPLSVTEIDGKPLDRSMIPEIELALYWDRHPFEFRPTTGSQDDKNCKRSQSDQNLSQVGGLIVNNCGGSGSPRSSRCSSKDNNIVHNPRRSSSACCSTVTRSSRGSDSKGTHNKDQFHNNNNNHDETVKKIHNNKIPHILQVLNTTEKRKFNDIQPPGSNHFNYKPPNVVRQISDHHRNHNGTLKNQQNKSIGVQVTLDGVIAEAMKSTYLCPLHGQYKRGVDRRSKSGFRTDMATAGSENPHAHCSRGLRSRSRTKLVKTAECQTDQSDGERESRKLVRSKTAPAMRRNINPNMISEQSANFRNPGHISAAENRKLRNKILSYCFTKHSIF</sequence>
<proteinExistence type="inferred from homology"/>
<dbReference type="SUPFAM" id="SSF51182">
    <property type="entry name" value="RmlC-like cupins"/>
    <property type="match status" value="1"/>
</dbReference>
<dbReference type="InterPro" id="IPR046458">
    <property type="entry name" value="PMI_typeI_hel"/>
</dbReference>
<dbReference type="EC" id="5.3.1.8" evidence="4 8"/>
<dbReference type="PANTHER" id="PTHR10309">
    <property type="entry name" value="MANNOSE-6-PHOSPHATE ISOMERASE"/>
    <property type="match status" value="1"/>
</dbReference>
<evidence type="ECO:0000259" key="12">
    <source>
        <dbReference type="Pfam" id="PF01238"/>
    </source>
</evidence>
<evidence type="ECO:0000313" key="16">
    <source>
        <dbReference type="Proteomes" id="UP000198287"/>
    </source>
</evidence>
<comment type="caution">
    <text evidence="15">The sequence shown here is derived from an EMBL/GenBank/DDBJ whole genome shotgun (WGS) entry which is preliminary data.</text>
</comment>
<name>A0A226DPD4_FOLCA</name>
<dbReference type="Pfam" id="PF20511">
    <property type="entry name" value="PMI_typeI_cat"/>
    <property type="match status" value="1"/>
</dbReference>
<feature type="compositionally biased region" description="Basic residues" evidence="11">
    <location>
        <begin position="721"/>
        <end position="730"/>
    </location>
</feature>
<feature type="compositionally biased region" description="Basic and acidic residues" evidence="11">
    <location>
        <begin position="580"/>
        <end position="602"/>
    </location>
</feature>
<dbReference type="CDD" id="cd07011">
    <property type="entry name" value="cupin_PMI_type_I_N"/>
    <property type="match status" value="1"/>
</dbReference>
<dbReference type="PROSITE" id="PS00966">
    <property type="entry name" value="PMI_I_2"/>
    <property type="match status" value="1"/>
</dbReference>
<dbReference type="AlphaFoldDB" id="A0A226DPD4"/>
<evidence type="ECO:0000256" key="6">
    <source>
        <dbReference type="ARBA" id="ARBA00022833"/>
    </source>
</evidence>
<comment type="cofactor">
    <cofactor evidence="8">
        <name>Zn(2+)</name>
        <dbReference type="ChEBI" id="CHEBI:29105"/>
    </cofactor>
    <text evidence="8">Binds 1 zinc ion per subunit.</text>
</comment>
<organism evidence="15 16">
    <name type="scientific">Folsomia candida</name>
    <name type="common">Springtail</name>
    <dbReference type="NCBI Taxonomy" id="158441"/>
    <lineage>
        <taxon>Eukaryota</taxon>
        <taxon>Metazoa</taxon>
        <taxon>Ecdysozoa</taxon>
        <taxon>Arthropoda</taxon>
        <taxon>Hexapoda</taxon>
        <taxon>Collembola</taxon>
        <taxon>Entomobryomorpha</taxon>
        <taxon>Isotomoidea</taxon>
        <taxon>Isotomidae</taxon>
        <taxon>Proisotominae</taxon>
        <taxon>Folsomia</taxon>
    </lineage>
</organism>
<keyword evidence="5" id="KW-0479">Metal-binding</keyword>
<evidence type="ECO:0000256" key="3">
    <source>
        <dbReference type="ARBA" id="ARBA00010772"/>
    </source>
</evidence>
<dbReference type="Proteomes" id="UP000198287">
    <property type="component" value="Unassembled WGS sequence"/>
</dbReference>
<feature type="compositionally biased region" description="Basic and acidic residues" evidence="11">
    <location>
        <begin position="517"/>
        <end position="526"/>
    </location>
</feature>
<reference evidence="15 16" key="1">
    <citation type="submission" date="2015-12" db="EMBL/GenBank/DDBJ databases">
        <title>The genome of Folsomia candida.</title>
        <authorList>
            <person name="Faddeeva A."/>
            <person name="Derks M.F."/>
            <person name="Anvar Y."/>
            <person name="Smit S."/>
            <person name="Van Straalen N."/>
            <person name="Roelofs D."/>
        </authorList>
    </citation>
    <scope>NUCLEOTIDE SEQUENCE [LARGE SCALE GENOMIC DNA]</scope>
    <source>
        <strain evidence="15 16">VU population</strain>
        <tissue evidence="15">Whole body</tissue>
    </source>
</reference>
<evidence type="ECO:0000256" key="2">
    <source>
        <dbReference type="ARBA" id="ARBA00004666"/>
    </source>
</evidence>
<dbReference type="GO" id="GO:0005975">
    <property type="term" value="P:carbohydrate metabolic process"/>
    <property type="evidence" value="ECO:0007669"/>
    <property type="project" value="InterPro"/>
</dbReference>
<dbReference type="GO" id="GO:0005829">
    <property type="term" value="C:cytosol"/>
    <property type="evidence" value="ECO:0007669"/>
    <property type="project" value="TreeGrafter"/>
</dbReference>
<dbReference type="InterPro" id="IPR016305">
    <property type="entry name" value="Mannose-6-P_Isomerase"/>
</dbReference>
<dbReference type="PROSITE" id="PS00965">
    <property type="entry name" value="PMI_I_1"/>
    <property type="match status" value="1"/>
</dbReference>
<keyword evidence="7 8" id="KW-0413">Isomerase</keyword>
<dbReference type="NCBIfam" id="TIGR00218">
    <property type="entry name" value="manA"/>
    <property type="match status" value="1"/>
</dbReference>
<feature type="region of interest" description="Disordered" evidence="11">
    <location>
        <begin position="709"/>
        <end position="730"/>
    </location>
</feature>
<feature type="domain" description="Phosphomannose isomerase type I catalytic" evidence="13">
    <location>
        <begin position="2"/>
        <end position="148"/>
    </location>
</feature>
<evidence type="ECO:0000256" key="9">
    <source>
        <dbReference type="RuleBase" id="RU004189"/>
    </source>
</evidence>
<dbReference type="InterPro" id="IPR046456">
    <property type="entry name" value="PMI_typeI_C"/>
</dbReference>
<dbReference type="GO" id="GO:0004476">
    <property type="term" value="F:mannose-6-phosphate isomerase activity"/>
    <property type="evidence" value="ECO:0007669"/>
    <property type="project" value="UniProtKB-EC"/>
</dbReference>
<evidence type="ECO:0000256" key="1">
    <source>
        <dbReference type="ARBA" id="ARBA00000757"/>
    </source>
</evidence>
<dbReference type="InterPro" id="IPR014710">
    <property type="entry name" value="RmlC-like_jellyroll"/>
</dbReference>
<protein>
    <recommendedName>
        <fullName evidence="4 8">Mannose-6-phosphate isomerase</fullName>
        <ecNumber evidence="4 8">5.3.1.8</ecNumber>
    </recommendedName>
</protein>
<comment type="catalytic activity">
    <reaction evidence="1 8">
        <text>D-mannose 6-phosphate = D-fructose 6-phosphate</text>
        <dbReference type="Rhea" id="RHEA:12356"/>
        <dbReference type="ChEBI" id="CHEBI:58735"/>
        <dbReference type="ChEBI" id="CHEBI:61527"/>
        <dbReference type="EC" id="5.3.1.8"/>
    </reaction>
</comment>
<dbReference type="STRING" id="158441.A0A226DPD4"/>
<comment type="pathway">
    <text evidence="2 10">Nucleotide-sugar biosynthesis; GDP-alpha-D-mannose biosynthesis; alpha-D-mannose 1-phosphate from D-fructose 6-phosphate: step 1/2.</text>
</comment>
<feature type="domain" description="Phosphomannose isomerase type I helical insertion" evidence="14">
    <location>
        <begin position="171"/>
        <end position="244"/>
    </location>
</feature>
<comment type="similarity">
    <text evidence="3 9">Belongs to the mannose-6-phosphate isomerase type 1 family.</text>
</comment>
<dbReference type="PANTHER" id="PTHR10309:SF0">
    <property type="entry name" value="MANNOSE-6-PHOSPHATE ISOMERASE"/>
    <property type="match status" value="1"/>
</dbReference>
<evidence type="ECO:0000313" key="15">
    <source>
        <dbReference type="EMBL" id="OXA46481.1"/>
    </source>
</evidence>
<dbReference type="GO" id="GO:0009298">
    <property type="term" value="P:GDP-mannose biosynthetic process"/>
    <property type="evidence" value="ECO:0007669"/>
    <property type="project" value="UniProtKB-UniPathway"/>
</dbReference>
<dbReference type="UniPathway" id="UPA00126">
    <property type="reaction ID" value="UER00423"/>
</dbReference>
<evidence type="ECO:0000259" key="14">
    <source>
        <dbReference type="Pfam" id="PF20512"/>
    </source>
</evidence>
<gene>
    <name evidence="15" type="ORF">Fcan01_18609</name>
</gene>
<evidence type="ECO:0000256" key="10">
    <source>
        <dbReference type="RuleBase" id="RU004248"/>
    </source>
</evidence>
<evidence type="ECO:0000256" key="4">
    <source>
        <dbReference type="ARBA" id="ARBA00011956"/>
    </source>
</evidence>
<feature type="compositionally biased region" description="Polar residues" evidence="11">
    <location>
        <begin position="556"/>
        <end position="579"/>
    </location>
</feature>
<dbReference type="Pfam" id="PF01238">
    <property type="entry name" value="PMI_typeI_C"/>
    <property type="match status" value="1"/>
</dbReference>
<keyword evidence="6 8" id="KW-0862">Zinc</keyword>
<dbReference type="PRINTS" id="PR00714">
    <property type="entry name" value="MAN6PISMRASE"/>
</dbReference>